<dbReference type="AlphaFoldDB" id="A0A8X6MJ01"/>
<keyword evidence="2" id="KW-1185">Reference proteome</keyword>
<organism evidence="1 2">
    <name type="scientific">Nephila pilipes</name>
    <name type="common">Giant wood spider</name>
    <name type="synonym">Nephila maculata</name>
    <dbReference type="NCBI Taxonomy" id="299642"/>
    <lineage>
        <taxon>Eukaryota</taxon>
        <taxon>Metazoa</taxon>
        <taxon>Ecdysozoa</taxon>
        <taxon>Arthropoda</taxon>
        <taxon>Chelicerata</taxon>
        <taxon>Arachnida</taxon>
        <taxon>Araneae</taxon>
        <taxon>Araneomorphae</taxon>
        <taxon>Entelegynae</taxon>
        <taxon>Araneoidea</taxon>
        <taxon>Nephilidae</taxon>
        <taxon>Nephila</taxon>
    </lineage>
</organism>
<accession>A0A8X6MJ01</accession>
<gene>
    <name evidence="1" type="ORF">NPIL_609871</name>
</gene>
<evidence type="ECO:0000313" key="2">
    <source>
        <dbReference type="Proteomes" id="UP000887013"/>
    </source>
</evidence>
<dbReference type="Proteomes" id="UP000887013">
    <property type="component" value="Unassembled WGS sequence"/>
</dbReference>
<dbReference type="EMBL" id="BMAW01092621">
    <property type="protein sequence ID" value="GFS55984.1"/>
    <property type="molecule type" value="Genomic_DNA"/>
</dbReference>
<protein>
    <submittedName>
        <fullName evidence="1">Uncharacterized protein</fullName>
    </submittedName>
</protein>
<name>A0A8X6MJ01_NEPPI</name>
<sequence>MTDAETSSDAMEVATNISPIPDEVSASLGSNSYLTTAQCSQLVTLININNFEQISELLSCEIDEIGPDGKPTLTDTQNRNILKFEHMLFRAYLNHKYELITLLKLNLLLISLNDNDGFET</sequence>
<comment type="caution">
    <text evidence="1">The sequence shown here is derived from an EMBL/GenBank/DDBJ whole genome shotgun (WGS) entry which is preliminary data.</text>
</comment>
<proteinExistence type="predicted"/>
<evidence type="ECO:0000313" key="1">
    <source>
        <dbReference type="EMBL" id="GFS55984.1"/>
    </source>
</evidence>
<reference evidence="1" key="1">
    <citation type="submission" date="2020-08" db="EMBL/GenBank/DDBJ databases">
        <title>Multicomponent nature underlies the extraordinary mechanical properties of spider dragline silk.</title>
        <authorList>
            <person name="Kono N."/>
            <person name="Nakamura H."/>
            <person name="Mori M."/>
            <person name="Yoshida Y."/>
            <person name="Ohtoshi R."/>
            <person name="Malay A.D."/>
            <person name="Moran D.A.P."/>
            <person name="Tomita M."/>
            <person name="Numata K."/>
            <person name="Arakawa K."/>
        </authorList>
    </citation>
    <scope>NUCLEOTIDE SEQUENCE</scope>
</reference>